<gene>
    <name evidence="1" type="ORF">EVAR_97675_1</name>
</gene>
<name>A0A4C1WZ29_EUMVA</name>
<sequence>MNSGVIFKRVAPGAGRPCRPTLPTLLYIVLRIVTLLVRITRPFKCTFNEISCRTWPISDEGRSRRRRAGLGPRTRRDELSADVSVVTVVR</sequence>
<dbReference type="AlphaFoldDB" id="A0A4C1WZ29"/>
<evidence type="ECO:0000313" key="1">
    <source>
        <dbReference type="EMBL" id="GBP55962.1"/>
    </source>
</evidence>
<accession>A0A4C1WZ29</accession>
<dbReference type="Proteomes" id="UP000299102">
    <property type="component" value="Unassembled WGS sequence"/>
</dbReference>
<organism evidence="1 2">
    <name type="scientific">Eumeta variegata</name>
    <name type="common">Bagworm moth</name>
    <name type="synonym">Eumeta japonica</name>
    <dbReference type="NCBI Taxonomy" id="151549"/>
    <lineage>
        <taxon>Eukaryota</taxon>
        <taxon>Metazoa</taxon>
        <taxon>Ecdysozoa</taxon>
        <taxon>Arthropoda</taxon>
        <taxon>Hexapoda</taxon>
        <taxon>Insecta</taxon>
        <taxon>Pterygota</taxon>
        <taxon>Neoptera</taxon>
        <taxon>Endopterygota</taxon>
        <taxon>Lepidoptera</taxon>
        <taxon>Glossata</taxon>
        <taxon>Ditrysia</taxon>
        <taxon>Tineoidea</taxon>
        <taxon>Psychidae</taxon>
        <taxon>Oiketicinae</taxon>
        <taxon>Eumeta</taxon>
    </lineage>
</organism>
<reference evidence="1 2" key="1">
    <citation type="journal article" date="2019" name="Commun. Biol.">
        <title>The bagworm genome reveals a unique fibroin gene that provides high tensile strength.</title>
        <authorList>
            <person name="Kono N."/>
            <person name="Nakamura H."/>
            <person name="Ohtoshi R."/>
            <person name="Tomita M."/>
            <person name="Numata K."/>
            <person name="Arakawa K."/>
        </authorList>
    </citation>
    <scope>NUCLEOTIDE SEQUENCE [LARGE SCALE GENOMIC DNA]</scope>
</reference>
<proteinExistence type="predicted"/>
<comment type="caution">
    <text evidence="1">The sequence shown here is derived from an EMBL/GenBank/DDBJ whole genome shotgun (WGS) entry which is preliminary data.</text>
</comment>
<dbReference type="EMBL" id="BGZK01000682">
    <property type="protein sequence ID" value="GBP55962.1"/>
    <property type="molecule type" value="Genomic_DNA"/>
</dbReference>
<keyword evidence="2" id="KW-1185">Reference proteome</keyword>
<protein>
    <submittedName>
        <fullName evidence="1">Uncharacterized protein</fullName>
    </submittedName>
</protein>
<evidence type="ECO:0000313" key="2">
    <source>
        <dbReference type="Proteomes" id="UP000299102"/>
    </source>
</evidence>